<comment type="caution">
    <text evidence="5">The sequence shown here is derived from an EMBL/GenBank/DDBJ whole genome shotgun (WGS) entry which is preliminary data.</text>
</comment>
<accession>A0A0F9LRT3</accession>
<evidence type="ECO:0000259" key="4">
    <source>
        <dbReference type="Pfam" id="PF01048"/>
    </source>
</evidence>
<dbReference type="SUPFAM" id="SSF53167">
    <property type="entry name" value="Purine and uridine phosphorylases"/>
    <property type="match status" value="1"/>
</dbReference>
<dbReference type="CDD" id="cd09010">
    <property type="entry name" value="MTAP_SsMTAPII_like_MTIP"/>
    <property type="match status" value="1"/>
</dbReference>
<dbReference type="InterPro" id="IPR010044">
    <property type="entry name" value="MTAP"/>
</dbReference>
<name>A0A0F9LRT3_9ZZZZ</name>
<dbReference type="Pfam" id="PF01048">
    <property type="entry name" value="PNP_UDP_1"/>
    <property type="match status" value="1"/>
</dbReference>
<dbReference type="InterPro" id="IPR035994">
    <property type="entry name" value="Nucleoside_phosphorylase_sf"/>
</dbReference>
<evidence type="ECO:0000256" key="2">
    <source>
        <dbReference type="ARBA" id="ARBA00022676"/>
    </source>
</evidence>
<comment type="similarity">
    <text evidence="1">Belongs to the PNP/MTAP phosphorylase family.</text>
</comment>
<dbReference type="GO" id="GO:0009116">
    <property type="term" value="P:nucleoside metabolic process"/>
    <property type="evidence" value="ECO:0007669"/>
    <property type="project" value="InterPro"/>
</dbReference>
<dbReference type="GO" id="GO:0005829">
    <property type="term" value="C:cytosol"/>
    <property type="evidence" value="ECO:0007669"/>
    <property type="project" value="TreeGrafter"/>
</dbReference>
<evidence type="ECO:0000256" key="3">
    <source>
        <dbReference type="ARBA" id="ARBA00022679"/>
    </source>
</evidence>
<proteinExistence type="inferred from homology"/>
<evidence type="ECO:0000313" key="5">
    <source>
        <dbReference type="EMBL" id="KKM96098.1"/>
    </source>
</evidence>
<dbReference type="GO" id="GO:0019509">
    <property type="term" value="P:L-methionine salvage from methylthioadenosine"/>
    <property type="evidence" value="ECO:0007669"/>
    <property type="project" value="TreeGrafter"/>
</dbReference>
<keyword evidence="3" id="KW-0808">Transferase</keyword>
<sequence>MVKIIVKIGIIGGSGLDNPDILKGATDIDVDTPYGKPSSHLKLGKINDVDVVLLARHGRDHTIPPSQINNRANIQALKDQGCTHILATTACGSLREHIGRGDFVIIDQFIDFTRLRKITFFEEFPKGEPKHTPMAYPYSEELRTLLIGTANELNLKFHEKGTVVTIEGPRFSTRAESEMFRVWGADVINMSTAPETILVNEAGIPYAAIAMSTDYDCWKDDEAPVTWEEILDIFGKNVNNVIALLINTIIKIK</sequence>
<dbReference type="InterPro" id="IPR000845">
    <property type="entry name" value="Nucleoside_phosphorylase_d"/>
</dbReference>
<reference evidence="5" key="1">
    <citation type="journal article" date="2015" name="Nature">
        <title>Complex archaea that bridge the gap between prokaryotes and eukaryotes.</title>
        <authorList>
            <person name="Spang A."/>
            <person name="Saw J.H."/>
            <person name="Jorgensen S.L."/>
            <person name="Zaremba-Niedzwiedzka K."/>
            <person name="Martijn J."/>
            <person name="Lind A.E."/>
            <person name="van Eijk R."/>
            <person name="Schleper C."/>
            <person name="Guy L."/>
            <person name="Ettema T.J."/>
        </authorList>
    </citation>
    <scope>NUCLEOTIDE SEQUENCE</scope>
</reference>
<organism evidence="5">
    <name type="scientific">marine sediment metagenome</name>
    <dbReference type="NCBI Taxonomy" id="412755"/>
    <lineage>
        <taxon>unclassified sequences</taxon>
        <taxon>metagenomes</taxon>
        <taxon>ecological metagenomes</taxon>
    </lineage>
</organism>
<dbReference type="PANTHER" id="PTHR42679:SF2">
    <property type="entry name" value="S-METHYL-5'-THIOADENOSINE PHOSPHORYLASE"/>
    <property type="match status" value="1"/>
</dbReference>
<dbReference type="PANTHER" id="PTHR42679">
    <property type="entry name" value="S-METHYL-5'-THIOADENOSINE PHOSPHORYLASE"/>
    <property type="match status" value="1"/>
</dbReference>
<dbReference type="HAMAP" id="MF_01963">
    <property type="entry name" value="MTAP"/>
    <property type="match status" value="1"/>
</dbReference>
<dbReference type="EMBL" id="LAZR01005925">
    <property type="protein sequence ID" value="KKM96098.1"/>
    <property type="molecule type" value="Genomic_DNA"/>
</dbReference>
<dbReference type="NCBIfam" id="TIGR01694">
    <property type="entry name" value="MTAP"/>
    <property type="match status" value="1"/>
</dbReference>
<protein>
    <recommendedName>
        <fullName evidence="4">Nucleoside phosphorylase domain-containing protein</fullName>
    </recommendedName>
</protein>
<gene>
    <name evidence="5" type="ORF">LCGC14_1181590</name>
</gene>
<dbReference type="PROSITE" id="PS01240">
    <property type="entry name" value="PNP_MTAP_2"/>
    <property type="match status" value="1"/>
</dbReference>
<dbReference type="GO" id="GO:0017061">
    <property type="term" value="F:S-methyl-5-thioadenosine phosphorylase activity"/>
    <property type="evidence" value="ECO:0007669"/>
    <property type="project" value="InterPro"/>
</dbReference>
<dbReference type="AlphaFoldDB" id="A0A0F9LRT3"/>
<feature type="domain" description="Nucleoside phosphorylase" evidence="4">
    <location>
        <begin position="7"/>
        <end position="247"/>
    </location>
</feature>
<dbReference type="Gene3D" id="3.40.50.1580">
    <property type="entry name" value="Nucleoside phosphorylase domain"/>
    <property type="match status" value="1"/>
</dbReference>
<evidence type="ECO:0000256" key="1">
    <source>
        <dbReference type="ARBA" id="ARBA00006751"/>
    </source>
</evidence>
<keyword evidence="2" id="KW-0328">Glycosyltransferase</keyword>
<dbReference type="InterPro" id="IPR018099">
    <property type="entry name" value="Purine_phosphorylase-2_CS"/>
</dbReference>